<dbReference type="GO" id="GO:0004860">
    <property type="term" value="F:protein kinase inhibitor activity"/>
    <property type="evidence" value="ECO:0007669"/>
    <property type="project" value="TreeGrafter"/>
</dbReference>
<name>A0A8H4A141_GIGMA</name>
<keyword evidence="3" id="KW-1185">Reference proteome</keyword>
<dbReference type="InterPro" id="IPR009548">
    <property type="entry name" value="Prkrip1"/>
</dbReference>
<feature type="region of interest" description="Disordered" evidence="1">
    <location>
        <begin position="104"/>
        <end position="182"/>
    </location>
</feature>
<reference evidence="2 3" key="1">
    <citation type="journal article" date="2019" name="Environ. Microbiol.">
        <title>At the nexus of three kingdoms: the genome of the mycorrhizal fungus Gigaspora margarita provides insights into plant, endobacterial and fungal interactions.</title>
        <authorList>
            <person name="Venice F."/>
            <person name="Ghignone S."/>
            <person name="Salvioli di Fossalunga A."/>
            <person name="Amselem J."/>
            <person name="Novero M."/>
            <person name="Xianan X."/>
            <person name="Sedzielewska Toro K."/>
            <person name="Morin E."/>
            <person name="Lipzen A."/>
            <person name="Grigoriev I.V."/>
            <person name="Henrissat B."/>
            <person name="Martin F.M."/>
            <person name="Bonfante P."/>
        </authorList>
    </citation>
    <scope>NUCLEOTIDE SEQUENCE [LARGE SCALE GENOMIC DNA]</scope>
    <source>
        <strain evidence="2 3">BEG34</strain>
    </source>
</reference>
<comment type="caution">
    <text evidence="2">The sequence shown here is derived from an EMBL/GenBank/DDBJ whole genome shotgun (WGS) entry which is preliminary data.</text>
</comment>
<gene>
    <name evidence="2" type="ORF">F8M41_013815</name>
</gene>
<feature type="compositionally biased region" description="Basic and acidic residues" evidence="1">
    <location>
        <begin position="104"/>
        <end position="130"/>
    </location>
</feature>
<dbReference type="AlphaFoldDB" id="A0A8H4A141"/>
<dbReference type="GO" id="GO:0005730">
    <property type="term" value="C:nucleolus"/>
    <property type="evidence" value="ECO:0007669"/>
    <property type="project" value="TreeGrafter"/>
</dbReference>
<evidence type="ECO:0000313" key="2">
    <source>
        <dbReference type="EMBL" id="KAF0365658.1"/>
    </source>
</evidence>
<dbReference type="Proteomes" id="UP000439903">
    <property type="component" value="Unassembled WGS sequence"/>
</dbReference>
<feature type="compositionally biased region" description="Basic and acidic residues" evidence="1">
    <location>
        <begin position="172"/>
        <end position="182"/>
    </location>
</feature>
<proteinExistence type="predicted"/>
<dbReference type="OrthoDB" id="10067079at2759"/>
<dbReference type="EMBL" id="WTPW01002804">
    <property type="protein sequence ID" value="KAF0365658.1"/>
    <property type="molecule type" value="Genomic_DNA"/>
</dbReference>
<accession>A0A8H4A141</accession>
<feature type="compositionally biased region" description="Basic residues" evidence="1">
    <location>
        <begin position="131"/>
        <end position="153"/>
    </location>
</feature>
<dbReference type="PANTHER" id="PTHR13507">
    <property type="entry name" value="PRKR-INTERACTING PROTEIN 1"/>
    <property type="match status" value="1"/>
</dbReference>
<dbReference type="GO" id="GO:0019901">
    <property type="term" value="F:protein kinase binding"/>
    <property type="evidence" value="ECO:0007669"/>
    <property type="project" value="TreeGrafter"/>
</dbReference>
<feature type="region of interest" description="Disordered" evidence="1">
    <location>
        <begin position="1"/>
        <end position="34"/>
    </location>
</feature>
<feature type="compositionally biased region" description="Polar residues" evidence="1">
    <location>
        <begin position="8"/>
        <end position="22"/>
    </location>
</feature>
<evidence type="ECO:0000256" key="1">
    <source>
        <dbReference type="SAM" id="MobiDB-lite"/>
    </source>
</evidence>
<evidence type="ECO:0000313" key="3">
    <source>
        <dbReference type="Proteomes" id="UP000439903"/>
    </source>
</evidence>
<feature type="compositionally biased region" description="Acidic residues" evidence="1">
    <location>
        <begin position="157"/>
        <end position="171"/>
    </location>
</feature>
<sequence>MASKDQSKNLNESTDSDSNSGLSLKPGQKHNLKPVDVQRQQLEKLLQRVDKPVTIPEIEKPKLKAPKDIVRNVQGSSAGAGSGEFHVYRAHRRREYTRLKIMEEEARKEEEKQEFEGKMQAVKTKEEERTAKRRAKRQKKKQKKKQSGNKKQKTREDSDDGNDGCVESDEQPNEKNEDSDNE</sequence>
<dbReference type="GO" id="GO:0003725">
    <property type="term" value="F:double-stranded RNA binding"/>
    <property type="evidence" value="ECO:0007669"/>
    <property type="project" value="InterPro"/>
</dbReference>
<dbReference type="PANTHER" id="PTHR13507:SF0">
    <property type="entry name" value="PRKR-INTERACTING PROTEIN 1"/>
    <property type="match status" value="1"/>
</dbReference>
<dbReference type="Pfam" id="PF06658">
    <property type="entry name" value="DUF1168"/>
    <property type="match status" value="1"/>
</dbReference>
<organism evidence="2 3">
    <name type="scientific">Gigaspora margarita</name>
    <dbReference type="NCBI Taxonomy" id="4874"/>
    <lineage>
        <taxon>Eukaryota</taxon>
        <taxon>Fungi</taxon>
        <taxon>Fungi incertae sedis</taxon>
        <taxon>Mucoromycota</taxon>
        <taxon>Glomeromycotina</taxon>
        <taxon>Glomeromycetes</taxon>
        <taxon>Diversisporales</taxon>
        <taxon>Gigasporaceae</taxon>
        <taxon>Gigaspora</taxon>
    </lineage>
</organism>
<protein>
    <submittedName>
        <fullName evidence="2">DUF1168-domain-containing protein</fullName>
    </submittedName>
</protein>